<keyword evidence="4" id="KW-0378">Hydrolase</keyword>
<dbReference type="InterPro" id="IPR027417">
    <property type="entry name" value="P-loop_NTPase"/>
</dbReference>
<dbReference type="SMART" id="SM00320">
    <property type="entry name" value="WD40"/>
    <property type="match status" value="1"/>
</dbReference>
<keyword evidence="1" id="KW-0853">WD repeat</keyword>
<name>A0A061FV91_THECC</name>
<dbReference type="Gramene" id="EOY18699">
    <property type="protein sequence ID" value="EOY18699"/>
    <property type="gene ID" value="TCM_043200"/>
</dbReference>
<sequence>MDYYGIKITGGQGQSSLKPTLCGHQKPVLTVSWSPDDSQILTCGQEEGMRPWDVMAVSELSRLRTFLEMENVPVRRLIVNQILHPSASDCKFCAVKRKHQMRALNMIHNDPELSSLKLNQAPLVDMEIGGAPALKIVGDIVYGNKQPPGTPVYPPCPAETKKPILSLFTSEPDKPALTGEKEPKQQTRPQNNILELKPKTCRGGANYNLTGETWELEGRLRGGRYRDGRQGLVVAGRDPDIGGHGWSEGEVPCFSVLVPSRNFHSKADQETIRSSATKFQI</sequence>
<dbReference type="GO" id="GO:0043529">
    <property type="term" value="C:GET complex"/>
    <property type="evidence" value="ECO:0000318"/>
    <property type="project" value="GO_Central"/>
</dbReference>
<dbReference type="Pfam" id="PF02374">
    <property type="entry name" value="ArsA_ATPase"/>
    <property type="match status" value="1"/>
</dbReference>
<dbReference type="InterPro" id="IPR016300">
    <property type="entry name" value="ATPase_ArsA/GET3"/>
</dbReference>
<evidence type="ECO:0000256" key="1">
    <source>
        <dbReference type="PROSITE-ProRule" id="PRU00221"/>
    </source>
</evidence>
<gene>
    <name evidence="4" type="ORF">TCM_043200</name>
</gene>
<dbReference type="EMBL" id="CM001888">
    <property type="protein sequence ID" value="EOY18699.1"/>
    <property type="molecule type" value="Genomic_DNA"/>
</dbReference>
<dbReference type="InterPro" id="IPR001680">
    <property type="entry name" value="WD40_rpt"/>
</dbReference>
<dbReference type="PROSITE" id="PS50294">
    <property type="entry name" value="WD_REPEATS_REGION"/>
    <property type="match status" value="1"/>
</dbReference>
<dbReference type="PANTHER" id="PTHR10803">
    <property type="entry name" value="ARSENICAL PUMP-DRIVING ATPASE ARSENITE-TRANSLOCATING ATPASE"/>
    <property type="match status" value="1"/>
</dbReference>
<dbReference type="HOGENOM" id="CLU_991811_0_0_1"/>
<keyword evidence="5" id="KW-1185">Reference proteome</keyword>
<dbReference type="InterPro" id="IPR036322">
    <property type="entry name" value="WD40_repeat_dom_sf"/>
</dbReference>
<dbReference type="InParanoid" id="A0A061FV91"/>
<dbReference type="GO" id="GO:0005524">
    <property type="term" value="F:ATP binding"/>
    <property type="evidence" value="ECO:0007669"/>
    <property type="project" value="InterPro"/>
</dbReference>
<dbReference type="PANTHER" id="PTHR10803:SF0">
    <property type="entry name" value="ATPASE GET3B"/>
    <property type="match status" value="1"/>
</dbReference>
<dbReference type="Proteomes" id="UP000026915">
    <property type="component" value="Chromosome 10"/>
</dbReference>
<accession>A0A061FV91</accession>
<proteinExistence type="predicted"/>
<dbReference type="SUPFAM" id="SSF50978">
    <property type="entry name" value="WD40 repeat-like"/>
    <property type="match status" value="1"/>
</dbReference>
<dbReference type="eggNOG" id="KOG2825">
    <property type="taxonomic scope" value="Eukaryota"/>
</dbReference>
<feature type="compositionally biased region" description="Basic and acidic residues" evidence="2">
    <location>
        <begin position="171"/>
        <end position="185"/>
    </location>
</feature>
<protein>
    <submittedName>
        <fullName evidence="4">P-loop containing nucleoside triphosphate hydrolases superfamily protein</fullName>
    </submittedName>
</protein>
<dbReference type="eggNOG" id="KOG0293">
    <property type="taxonomic scope" value="Eukaryota"/>
</dbReference>
<dbReference type="AlphaFoldDB" id="A0A061FV91"/>
<dbReference type="STRING" id="3641.A0A061FV91"/>
<feature type="domain" description="ArsA/GET3 Anion-transporting ATPase-like" evidence="3">
    <location>
        <begin position="55"/>
        <end position="142"/>
    </location>
</feature>
<feature type="repeat" description="WD" evidence="1">
    <location>
        <begin position="21"/>
        <end position="62"/>
    </location>
</feature>
<feature type="region of interest" description="Disordered" evidence="2">
    <location>
        <begin position="169"/>
        <end position="189"/>
    </location>
</feature>
<organism evidence="4 5">
    <name type="scientific">Theobroma cacao</name>
    <name type="common">Cacao</name>
    <name type="synonym">Cocoa</name>
    <dbReference type="NCBI Taxonomy" id="3641"/>
    <lineage>
        <taxon>Eukaryota</taxon>
        <taxon>Viridiplantae</taxon>
        <taxon>Streptophyta</taxon>
        <taxon>Embryophyta</taxon>
        <taxon>Tracheophyta</taxon>
        <taxon>Spermatophyta</taxon>
        <taxon>Magnoliopsida</taxon>
        <taxon>eudicotyledons</taxon>
        <taxon>Gunneridae</taxon>
        <taxon>Pentapetalae</taxon>
        <taxon>rosids</taxon>
        <taxon>malvids</taxon>
        <taxon>Malvales</taxon>
        <taxon>Malvaceae</taxon>
        <taxon>Byttnerioideae</taxon>
        <taxon>Theobroma</taxon>
    </lineage>
</organism>
<dbReference type="GO" id="GO:0016887">
    <property type="term" value="F:ATP hydrolysis activity"/>
    <property type="evidence" value="ECO:0000318"/>
    <property type="project" value="GO_Central"/>
</dbReference>
<evidence type="ECO:0000313" key="4">
    <source>
        <dbReference type="EMBL" id="EOY18699.1"/>
    </source>
</evidence>
<evidence type="ECO:0000256" key="2">
    <source>
        <dbReference type="SAM" id="MobiDB-lite"/>
    </source>
</evidence>
<evidence type="ECO:0000313" key="5">
    <source>
        <dbReference type="Proteomes" id="UP000026915"/>
    </source>
</evidence>
<evidence type="ECO:0000259" key="3">
    <source>
        <dbReference type="Pfam" id="PF02374"/>
    </source>
</evidence>
<reference evidence="4 5" key="1">
    <citation type="journal article" date="2013" name="Genome Biol.">
        <title>The genome sequence of the most widely cultivated cacao type and its use to identify candidate genes regulating pod color.</title>
        <authorList>
            <person name="Motamayor J.C."/>
            <person name="Mockaitis K."/>
            <person name="Schmutz J."/>
            <person name="Haiminen N."/>
            <person name="Iii D.L."/>
            <person name="Cornejo O."/>
            <person name="Findley S.D."/>
            <person name="Zheng P."/>
            <person name="Utro F."/>
            <person name="Royaert S."/>
            <person name="Saski C."/>
            <person name="Jenkins J."/>
            <person name="Podicheti R."/>
            <person name="Zhao M."/>
            <person name="Scheffler B.E."/>
            <person name="Stack J.C."/>
            <person name="Feltus F.A."/>
            <person name="Mustiga G.M."/>
            <person name="Amores F."/>
            <person name="Phillips W."/>
            <person name="Marelli J.P."/>
            <person name="May G.D."/>
            <person name="Shapiro H."/>
            <person name="Ma J."/>
            <person name="Bustamante C.D."/>
            <person name="Schnell R.J."/>
            <person name="Main D."/>
            <person name="Gilbert D."/>
            <person name="Parida L."/>
            <person name="Kuhn D.N."/>
        </authorList>
    </citation>
    <scope>NUCLEOTIDE SEQUENCE [LARGE SCALE GENOMIC DNA]</scope>
    <source>
        <strain evidence="5">cv. Matina 1-6</strain>
    </source>
</reference>
<dbReference type="InterPro" id="IPR025723">
    <property type="entry name" value="ArsA/GET3_ATPase-like"/>
</dbReference>
<dbReference type="PROSITE" id="PS50082">
    <property type="entry name" value="WD_REPEATS_2"/>
    <property type="match status" value="1"/>
</dbReference>
<dbReference type="GO" id="GO:0071816">
    <property type="term" value="P:tail-anchored membrane protein insertion into ER membrane"/>
    <property type="evidence" value="ECO:0000318"/>
    <property type="project" value="GO_Central"/>
</dbReference>
<dbReference type="Gene3D" id="3.40.50.300">
    <property type="entry name" value="P-loop containing nucleotide triphosphate hydrolases"/>
    <property type="match status" value="1"/>
</dbReference>